<evidence type="ECO:0000256" key="1">
    <source>
        <dbReference type="SAM" id="MobiDB-lite"/>
    </source>
</evidence>
<gene>
    <name evidence="3" type="primary">106080648</name>
</gene>
<feature type="domain" description="Little elongation complex subunit 2 C-terminal" evidence="2">
    <location>
        <begin position="427"/>
        <end position="590"/>
    </location>
</feature>
<dbReference type="GO" id="GO:0045945">
    <property type="term" value="P:positive regulation of transcription by RNA polymerase III"/>
    <property type="evidence" value="ECO:0007669"/>
    <property type="project" value="TreeGrafter"/>
</dbReference>
<evidence type="ECO:0000313" key="3">
    <source>
        <dbReference type="EnsemblMetazoa" id="SCAU005762-PA"/>
    </source>
</evidence>
<proteinExistence type="predicted"/>
<feature type="compositionally biased region" description="Basic residues" evidence="1">
    <location>
        <begin position="638"/>
        <end position="651"/>
    </location>
</feature>
<evidence type="ECO:0000313" key="4">
    <source>
        <dbReference type="Proteomes" id="UP000095300"/>
    </source>
</evidence>
<dbReference type="Proteomes" id="UP000095300">
    <property type="component" value="Unassembled WGS sequence"/>
</dbReference>
<dbReference type="GO" id="GO:0042796">
    <property type="term" value="P:snRNA transcription by RNA polymerase III"/>
    <property type="evidence" value="ECO:0007669"/>
    <property type="project" value="TreeGrafter"/>
</dbReference>
<accession>A0A1I8P8B0</accession>
<dbReference type="OrthoDB" id="6288737at2759"/>
<dbReference type="PANTHER" id="PTHR14633:SF3">
    <property type="entry name" value="LITTLE ELONGATION COMPLEX SUBUNIT 2"/>
    <property type="match status" value="1"/>
</dbReference>
<dbReference type="InterPro" id="IPR019535">
    <property type="entry name" value="ICE2_C"/>
</dbReference>
<dbReference type="PANTHER" id="PTHR14633">
    <property type="entry name" value="LITTLE ELONGATION COMPLEX SUBUNIT 2"/>
    <property type="match status" value="1"/>
</dbReference>
<dbReference type="AlphaFoldDB" id="A0A1I8P8B0"/>
<dbReference type="EnsemblMetazoa" id="SCAU005762-RA">
    <property type="protein sequence ID" value="SCAU005762-PA"/>
    <property type="gene ID" value="SCAU005762"/>
</dbReference>
<dbReference type="Pfam" id="PF10505">
    <property type="entry name" value="NARG2_C"/>
    <property type="match status" value="1"/>
</dbReference>
<dbReference type="VEuPathDB" id="VectorBase:SCAU005762"/>
<evidence type="ECO:0000259" key="2">
    <source>
        <dbReference type="Pfam" id="PF10505"/>
    </source>
</evidence>
<keyword evidence="4" id="KW-1185">Reference proteome</keyword>
<organism evidence="3 4">
    <name type="scientific">Stomoxys calcitrans</name>
    <name type="common">Stable fly</name>
    <name type="synonym">Conops calcitrans</name>
    <dbReference type="NCBI Taxonomy" id="35570"/>
    <lineage>
        <taxon>Eukaryota</taxon>
        <taxon>Metazoa</taxon>
        <taxon>Ecdysozoa</taxon>
        <taxon>Arthropoda</taxon>
        <taxon>Hexapoda</taxon>
        <taxon>Insecta</taxon>
        <taxon>Pterygota</taxon>
        <taxon>Neoptera</taxon>
        <taxon>Endopterygota</taxon>
        <taxon>Diptera</taxon>
        <taxon>Brachycera</taxon>
        <taxon>Muscomorpha</taxon>
        <taxon>Muscoidea</taxon>
        <taxon>Muscidae</taxon>
        <taxon>Stomoxys</taxon>
    </lineage>
</organism>
<dbReference type="KEGG" id="scac:106080648"/>
<feature type="region of interest" description="Disordered" evidence="1">
    <location>
        <begin position="633"/>
        <end position="662"/>
    </location>
</feature>
<dbReference type="STRING" id="35570.A0A1I8P8B0"/>
<protein>
    <recommendedName>
        <fullName evidence="2">Little elongation complex subunit 2 C-terminal domain-containing protein</fullName>
    </recommendedName>
</protein>
<sequence>MNNFPYDRRMNTIFRNQPSYTYFNKSCADPQDILFRSLNEIDEYYLQPEQLANQRAFEKFTVSDPRTKQTVNDIFFNHSGNITTKIFRSPKWSCLNISQHSVGVRIVKARQEEAELDESDFYIWHNMEKLRQKESQEFHKFVYEFSQANKEILYEPTKKLTDLYNLWYVQKTERLLQKYPDTCYNTHLGLPHLKMCKEALKDQWAEITKVECLNSASLESSSHKGLADSIKLDFKPLDRNIEKYFKDRLCTEKLKEELENKARQKFLHALEYCEANTQPYYMPLESLLFLLTAGDYVDIPLEMLIEIKETGTSQSGQKYIFMDSPLPPRQMGWHTYQQVVELAALGYMSSIQAYSQNEDMKEISACAKDPLHYKVQTIEEYMQSYKPDIDTNFSQTLFKWQLKARDKEPSKEIYTVFDSFPCSNGPLTFKLEHKPKFGCELMTKYELLRDWFNLKLRGKPKSNCYRLNTSNFQTMLKESQSLSKLELQLSTTYHIVMPHLLSNLYEFLNLLTSMPCGPYMLRYNPKFKDKMMLCKPSQEVTQNTVHLHELLKSQPSELLFMSQQSYLPIADNLCSLMHLEHQTLPCTFRPSRKFNLQQSTGKNLQKPYVPLNDKEWILEKCKKQQVLAANKNTPQYRAQKKKAQRARRAQARRIQQTSKETT</sequence>
<reference evidence="3" key="1">
    <citation type="submission" date="2020-05" db="UniProtKB">
        <authorList>
            <consortium name="EnsemblMetazoa"/>
        </authorList>
    </citation>
    <scope>IDENTIFICATION</scope>
    <source>
        <strain evidence="3">USDA</strain>
    </source>
</reference>
<dbReference type="GO" id="GO:0008023">
    <property type="term" value="C:transcription elongation factor complex"/>
    <property type="evidence" value="ECO:0007669"/>
    <property type="project" value="InterPro"/>
</dbReference>
<dbReference type="GO" id="GO:0042795">
    <property type="term" value="P:snRNA transcription by RNA polymerase II"/>
    <property type="evidence" value="ECO:0007669"/>
    <property type="project" value="TreeGrafter"/>
</dbReference>
<name>A0A1I8P8B0_STOCA</name>